<organism evidence="3 4">
    <name type="scientific">Apilactobacillus kunkeei</name>
    <dbReference type="NCBI Taxonomy" id="148814"/>
    <lineage>
        <taxon>Bacteria</taxon>
        <taxon>Bacillati</taxon>
        <taxon>Bacillota</taxon>
        <taxon>Bacilli</taxon>
        <taxon>Lactobacillales</taxon>
        <taxon>Lactobacillaceae</taxon>
        <taxon>Apilactobacillus</taxon>
    </lineage>
</organism>
<dbReference type="Proteomes" id="UP000067203">
    <property type="component" value="Chromosome"/>
</dbReference>
<protein>
    <recommendedName>
        <fullName evidence="5">Competence protein CoiA</fullName>
    </recommendedName>
</protein>
<accession>A0AAC8WCD2</accession>
<evidence type="ECO:0000313" key="4">
    <source>
        <dbReference type="Proteomes" id="UP000067203"/>
    </source>
</evidence>
<evidence type="ECO:0000259" key="2">
    <source>
        <dbReference type="Pfam" id="PF25164"/>
    </source>
</evidence>
<proteinExistence type="predicted"/>
<gene>
    <name evidence="3" type="ORF">APS55_05435</name>
</gene>
<dbReference type="InterPro" id="IPR010330">
    <property type="entry name" value="CoiA_nuc"/>
</dbReference>
<dbReference type="AlphaFoldDB" id="A0AAC8WCD2"/>
<evidence type="ECO:0000259" key="1">
    <source>
        <dbReference type="Pfam" id="PF06054"/>
    </source>
</evidence>
<reference evidence="3 4" key="2">
    <citation type="journal article" date="2016" name="PeerJ">
        <title>Genome sequencing and analysis of the first complete genome of Lactobacillus kunkeei strain MP2, an Apis mellifera gut isolate.</title>
        <authorList>
            <person name="Asenjo F."/>
            <person name="Olmos A."/>
            <person name="Henriquez-Piskulich P."/>
            <person name="Polanco V."/>
            <person name="Aldea P."/>
            <person name="Ugalde J.A."/>
            <person name="Trombert A.N."/>
        </authorList>
    </citation>
    <scope>NUCLEOTIDE SEQUENCE [LARGE SCALE GENOMIC DNA]</scope>
    <source>
        <strain evidence="3 4">MP2</strain>
    </source>
</reference>
<sequence>MANKKTGKYASLFSYLIYWVMKMLMASDKEKLVSASAAKDNQKYYCPICKEELILKRGNINAPHFAHFKNSQCVIAMEDGESNEHLMGKEQLLNFIDKRNTHVEKYLPEINQRPDLMYQKLAFEFQCSPISRKRLEERIDGYHQLHMKSLWILGSNYRKHFGSDSVNKFYYYIDSIGFTIFFWLVNERKIEVRYNCQYVCGKLRYQRITFSRLDELLRFIHNPGTIVKYKSSMHGVISQLTRIENQIFYRNQQMLKWQNVCYNQHHNISGSPILCDIKQVTSPIMGKNFLIWKILIMTNIKERVKLRDVFEFANQMVGLQTNYPLVYNATQYIKDEFKLLIMQLITKRKIQIKNGRVHIIDEIKWFDDYYQKLNELSTQNNTIF</sequence>
<feature type="domain" description="Competence protein CoiA nuclease-like" evidence="1">
    <location>
        <begin position="81"/>
        <end position="189"/>
    </location>
</feature>
<dbReference type="InterPro" id="IPR057253">
    <property type="entry name" value="CoiA-like_N"/>
</dbReference>
<evidence type="ECO:0000313" key="3">
    <source>
        <dbReference type="EMBL" id="ALJ31675.1"/>
    </source>
</evidence>
<dbReference type="KEGG" id="lku:APS55_05435"/>
<name>A0AAC8WCD2_9LACO</name>
<evidence type="ECO:0008006" key="5">
    <source>
        <dbReference type="Google" id="ProtNLM"/>
    </source>
</evidence>
<dbReference type="Pfam" id="PF06054">
    <property type="entry name" value="CoiA_nuc"/>
    <property type="match status" value="1"/>
</dbReference>
<dbReference type="Pfam" id="PF25164">
    <property type="entry name" value="CoiA_N"/>
    <property type="match status" value="1"/>
</dbReference>
<dbReference type="EMBL" id="CP012920">
    <property type="protein sequence ID" value="ALJ31675.1"/>
    <property type="molecule type" value="Genomic_DNA"/>
</dbReference>
<reference evidence="4" key="1">
    <citation type="submission" date="2015-10" db="EMBL/GenBank/DDBJ databases">
        <title>Bioinformatic analysis of the first complete genome sequence of Lactobacillus kunkeei strain MP2, an Apis mellifera gut isolate.</title>
        <authorList>
            <person name="Asenjo F."/>
            <person name="Olmos A."/>
            <person name="Henriquez-Piskulich P."/>
            <person name="Aldea P."/>
            <person name="Ugalde J.A."/>
            <person name="Trombert A.N."/>
        </authorList>
    </citation>
    <scope>NUCLEOTIDE SEQUENCE [LARGE SCALE GENOMIC DNA]</scope>
    <source>
        <strain evidence="4">MP2</strain>
    </source>
</reference>
<feature type="domain" description="Competence protein CoiA-like N-terminal" evidence="2">
    <location>
        <begin position="35"/>
        <end position="75"/>
    </location>
</feature>